<proteinExistence type="predicted"/>
<dbReference type="EMBL" id="JAICCE010000015">
    <property type="protein sequence ID" value="KAG9267259.1"/>
    <property type="molecule type" value="Genomic_DNA"/>
</dbReference>
<evidence type="ECO:0000313" key="2">
    <source>
        <dbReference type="EMBL" id="KAG9267259.1"/>
    </source>
</evidence>
<sequence>VHRDGLFDDQTILHQFADLLLTGVGIGNFIGFIGVQPDLLFATARFTARRVRLRPAATSLRFNRFITVSFSQQGHRRRVKHHTARLSCISVRFVRFYRVLLMFVSASGSSSYLMAAGLREKRPRREESTNIRTCALETHSTAA</sequence>
<name>A0A8T2L7P0_ASTMX</name>
<feature type="non-terminal residue" evidence="2">
    <location>
        <position position="1"/>
    </location>
</feature>
<accession>A0A8T2L7P0</accession>
<comment type="caution">
    <text evidence="2">The sequence shown here is derived from an EMBL/GenBank/DDBJ whole genome shotgun (WGS) entry which is preliminary data.</text>
</comment>
<evidence type="ECO:0000256" key="1">
    <source>
        <dbReference type="SAM" id="Phobius"/>
    </source>
</evidence>
<evidence type="ECO:0000313" key="3">
    <source>
        <dbReference type="Proteomes" id="UP000752171"/>
    </source>
</evidence>
<gene>
    <name evidence="2" type="ORF">AMEX_G18086</name>
</gene>
<reference evidence="2 3" key="1">
    <citation type="submission" date="2021-07" db="EMBL/GenBank/DDBJ databases">
        <authorList>
            <person name="Imarazene B."/>
            <person name="Zahm M."/>
            <person name="Klopp C."/>
            <person name="Cabau C."/>
            <person name="Beille S."/>
            <person name="Jouanno E."/>
            <person name="Castinel A."/>
            <person name="Lluch J."/>
            <person name="Gil L."/>
            <person name="Kuchtly C."/>
            <person name="Lopez Roques C."/>
            <person name="Donnadieu C."/>
            <person name="Parrinello H."/>
            <person name="Journot L."/>
            <person name="Du K."/>
            <person name="Schartl M."/>
            <person name="Retaux S."/>
            <person name="Guiguen Y."/>
        </authorList>
    </citation>
    <scope>NUCLEOTIDE SEQUENCE [LARGE SCALE GENOMIC DNA]</scope>
    <source>
        <strain evidence="2">Pach_M1</strain>
        <tissue evidence="2">Testis</tissue>
    </source>
</reference>
<keyword evidence="1" id="KW-1133">Transmembrane helix</keyword>
<feature type="transmembrane region" description="Helical" evidence="1">
    <location>
        <begin position="96"/>
        <end position="115"/>
    </location>
</feature>
<keyword evidence="1" id="KW-0812">Transmembrane</keyword>
<keyword evidence="1" id="KW-0472">Membrane</keyword>
<dbReference type="AlphaFoldDB" id="A0A8T2L7P0"/>
<protein>
    <submittedName>
        <fullName evidence="2">Uncharacterized protein</fullName>
    </submittedName>
</protein>
<organism evidence="2 3">
    <name type="scientific">Astyanax mexicanus</name>
    <name type="common">Blind cave fish</name>
    <name type="synonym">Astyanax fasciatus mexicanus</name>
    <dbReference type="NCBI Taxonomy" id="7994"/>
    <lineage>
        <taxon>Eukaryota</taxon>
        <taxon>Metazoa</taxon>
        <taxon>Chordata</taxon>
        <taxon>Craniata</taxon>
        <taxon>Vertebrata</taxon>
        <taxon>Euteleostomi</taxon>
        <taxon>Actinopterygii</taxon>
        <taxon>Neopterygii</taxon>
        <taxon>Teleostei</taxon>
        <taxon>Ostariophysi</taxon>
        <taxon>Characiformes</taxon>
        <taxon>Characoidei</taxon>
        <taxon>Acestrorhamphidae</taxon>
        <taxon>Acestrorhamphinae</taxon>
        <taxon>Astyanax</taxon>
    </lineage>
</organism>
<dbReference type="Proteomes" id="UP000752171">
    <property type="component" value="Unassembled WGS sequence"/>
</dbReference>